<keyword evidence="1" id="KW-0326">Glycosidase</keyword>
<protein>
    <submittedName>
        <fullName evidence="1">ADP-ribosyl-[dinitrogen reductase] glycohydrolase</fullName>
        <ecNumber evidence="1">3.2.2.24</ecNumber>
    </submittedName>
</protein>
<dbReference type="GO" id="GO:0047407">
    <property type="term" value="F:ADP-ribosyl-[dinitrogen reductase] hydrolase activity"/>
    <property type="evidence" value="ECO:0007669"/>
    <property type="project" value="UniProtKB-EC"/>
</dbReference>
<evidence type="ECO:0000313" key="1">
    <source>
        <dbReference type="EMBL" id="UQZ81675.1"/>
    </source>
</evidence>
<dbReference type="RefSeq" id="WP_349655189.1">
    <property type="nucleotide sequence ID" value="NZ_CP027059.1"/>
</dbReference>
<dbReference type="InterPro" id="IPR005502">
    <property type="entry name" value="Ribosyl_crysJ1"/>
</dbReference>
<dbReference type="EMBL" id="CP027059">
    <property type="protein sequence ID" value="UQZ81675.1"/>
    <property type="molecule type" value="Genomic_DNA"/>
</dbReference>
<dbReference type="PANTHER" id="PTHR16222:SF12">
    <property type="entry name" value="ADP-RIBOSYLGLYCOHYDROLASE-RELATED"/>
    <property type="match status" value="1"/>
</dbReference>
<dbReference type="InterPro" id="IPR036705">
    <property type="entry name" value="Ribosyl_crysJ1_sf"/>
</dbReference>
<dbReference type="EC" id="3.2.2.24" evidence="1"/>
<dbReference type="InterPro" id="IPR050792">
    <property type="entry name" value="ADP-ribosylglycohydrolase"/>
</dbReference>
<reference evidence="1" key="1">
    <citation type="submission" date="2018-02" db="EMBL/GenBank/DDBJ databases">
        <authorList>
            <person name="Kim S.-K."/>
            <person name="Jung H.-I."/>
            <person name="Lee S.-W."/>
        </authorList>
    </citation>
    <scope>NUCLEOTIDE SEQUENCE</scope>
    <source>
        <strain evidence="1">SK3146</strain>
    </source>
</reference>
<reference evidence="1" key="2">
    <citation type="journal article" date="2021" name="J Anim Sci Technol">
        <title>Complete genome sequence of Paenibacillus konkukensis sp. nov. SK3146 as a potential probiotic strain.</title>
        <authorList>
            <person name="Jung H.I."/>
            <person name="Park S."/>
            <person name="Niu K.M."/>
            <person name="Lee S.W."/>
            <person name="Kothari D."/>
            <person name="Yi K.J."/>
            <person name="Kim S.K."/>
        </authorList>
    </citation>
    <scope>NUCLEOTIDE SEQUENCE</scope>
    <source>
        <strain evidence="1">SK3146</strain>
    </source>
</reference>
<proteinExistence type="predicted"/>
<dbReference type="Proteomes" id="UP001057134">
    <property type="component" value="Chromosome"/>
</dbReference>
<dbReference type="PANTHER" id="PTHR16222">
    <property type="entry name" value="ADP-RIBOSYLGLYCOHYDROLASE"/>
    <property type="match status" value="1"/>
</dbReference>
<name>A0ABY4RHQ7_9BACL</name>
<organism evidence="1 2">
    <name type="scientific">Paenibacillus konkukensis</name>
    <dbReference type="NCBI Taxonomy" id="2020716"/>
    <lineage>
        <taxon>Bacteria</taxon>
        <taxon>Bacillati</taxon>
        <taxon>Bacillota</taxon>
        <taxon>Bacilli</taxon>
        <taxon>Bacillales</taxon>
        <taxon>Paenibacillaceae</taxon>
        <taxon>Paenibacillus</taxon>
    </lineage>
</organism>
<accession>A0ABY4RHQ7</accession>
<dbReference type="Gene3D" id="1.10.4080.10">
    <property type="entry name" value="ADP-ribosylation/Crystallin J1"/>
    <property type="match status" value="1"/>
</dbReference>
<gene>
    <name evidence="1" type="primary">draG_1</name>
    <name evidence="1" type="ORF">SK3146_00831</name>
</gene>
<evidence type="ECO:0000313" key="2">
    <source>
        <dbReference type="Proteomes" id="UP001057134"/>
    </source>
</evidence>
<sequence length="322" mass="34689">MTLPISKLERYQGSMFGLAVGDALGTTVEFRDPGSFEPVSELVGGGVFGLEAGQWTDDTSMALCLAESLLHCGKFHPLDQMQRYVRWYRDGYLSSTGSCFDIGNTVRAALERFERSGEPFSGSLKQTEAGNGSLMRLAPVPLFFAQTPAEAMIRSGDSSLTTHATVVAVDACRYYGGLIVGALQGAEKAELLSEAYAPVPGFWDKHRLVPEIRQIAAGSFKTKQPPEIQGTGYVVHSLEAALWAFQHSDSFTEGCLMAVNLGQNADTTGAIYGQLAGAYYGVKAIRADWIAKLTMSDYIAETAAALLEAAERRDGQEEEEAG</sequence>
<dbReference type="Pfam" id="PF03747">
    <property type="entry name" value="ADP_ribosyl_GH"/>
    <property type="match status" value="1"/>
</dbReference>
<keyword evidence="2" id="KW-1185">Reference proteome</keyword>
<dbReference type="SUPFAM" id="SSF101478">
    <property type="entry name" value="ADP-ribosylglycohydrolase"/>
    <property type="match status" value="1"/>
</dbReference>
<keyword evidence="1" id="KW-0378">Hydrolase</keyword>